<evidence type="ECO:0000313" key="3">
    <source>
        <dbReference type="Proteomes" id="UP000740926"/>
    </source>
</evidence>
<dbReference type="Proteomes" id="UP000740926">
    <property type="component" value="Unassembled WGS sequence"/>
</dbReference>
<gene>
    <name evidence="2" type="ORF">G6F50_018058</name>
</gene>
<name>A0A9P6XNT1_9FUNG</name>
<evidence type="ECO:0000256" key="1">
    <source>
        <dbReference type="SAM" id="MobiDB-lite"/>
    </source>
</evidence>
<organism evidence="2 3">
    <name type="scientific">Rhizopus delemar</name>
    <dbReference type="NCBI Taxonomy" id="936053"/>
    <lineage>
        <taxon>Eukaryota</taxon>
        <taxon>Fungi</taxon>
        <taxon>Fungi incertae sedis</taxon>
        <taxon>Mucoromycota</taxon>
        <taxon>Mucoromycotina</taxon>
        <taxon>Mucoromycetes</taxon>
        <taxon>Mucorales</taxon>
        <taxon>Mucorineae</taxon>
        <taxon>Rhizopodaceae</taxon>
        <taxon>Rhizopus</taxon>
    </lineage>
</organism>
<evidence type="ECO:0000313" key="2">
    <source>
        <dbReference type="EMBL" id="KAG1529356.1"/>
    </source>
</evidence>
<proteinExistence type="predicted"/>
<keyword evidence="3" id="KW-1185">Reference proteome</keyword>
<feature type="region of interest" description="Disordered" evidence="1">
    <location>
        <begin position="59"/>
        <end position="103"/>
    </location>
</feature>
<reference evidence="2 3" key="1">
    <citation type="journal article" date="2020" name="Microb. Genom.">
        <title>Genetic diversity of clinical and environmental Mucorales isolates obtained from an investigation of mucormycosis cases among solid organ transplant recipients.</title>
        <authorList>
            <person name="Nguyen M.H."/>
            <person name="Kaul D."/>
            <person name="Muto C."/>
            <person name="Cheng S.J."/>
            <person name="Richter R.A."/>
            <person name="Bruno V.M."/>
            <person name="Liu G."/>
            <person name="Beyhan S."/>
            <person name="Sundermann A.J."/>
            <person name="Mounaud S."/>
            <person name="Pasculle A.W."/>
            <person name="Nierman W.C."/>
            <person name="Driscoll E."/>
            <person name="Cumbie R."/>
            <person name="Clancy C.J."/>
            <person name="Dupont C.L."/>
        </authorList>
    </citation>
    <scope>NUCLEOTIDE SEQUENCE [LARGE SCALE GENOMIC DNA]</scope>
    <source>
        <strain evidence="2 3">GL24</strain>
    </source>
</reference>
<dbReference type="EMBL" id="JAANIU010015461">
    <property type="protein sequence ID" value="KAG1529356.1"/>
    <property type="molecule type" value="Genomic_DNA"/>
</dbReference>
<comment type="caution">
    <text evidence="2">The sequence shown here is derived from an EMBL/GenBank/DDBJ whole genome shotgun (WGS) entry which is preliminary data.</text>
</comment>
<dbReference type="AlphaFoldDB" id="A0A9P6XNT1"/>
<feature type="compositionally biased region" description="Basic and acidic residues" evidence="1">
    <location>
        <begin position="62"/>
        <end position="83"/>
    </location>
</feature>
<feature type="region of interest" description="Disordered" evidence="1">
    <location>
        <begin position="1"/>
        <end position="46"/>
    </location>
</feature>
<accession>A0A9P6XNT1</accession>
<feature type="compositionally biased region" description="Gly residues" evidence="1">
    <location>
        <begin position="1"/>
        <end position="11"/>
    </location>
</feature>
<protein>
    <submittedName>
        <fullName evidence="2">Uncharacterized protein</fullName>
    </submittedName>
</protein>
<sequence>MRRAAGGGGAGQPERGDVQRLPAGLGRHAGAGTRGLHPGPACGTRERAERVVHAGHGCVRPRLPDRAAGDHGDAGGRCDDHRAPAARPSRQPRGRGRARKMMR</sequence>
<feature type="compositionally biased region" description="Basic residues" evidence="1">
    <location>
        <begin position="90"/>
        <end position="103"/>
    </location>
</feature>